<evidence type="ECO:0000313" key="1">
    <source>
        <dbReference type="EMBL" id="QHT36434.1"/>
    </source>
</evidence>
<sequence length="272" mass="31586">MERKRTSGENVNPSIDSSETRRLKEEFLGGIEELDDLRLGTDVNVWMPPEVEDNISRMGGVRTVPYDEKKEKMTANDCNSLKRMCTLFPRSCYLGGKQSGRVAACRDAWPVIPYDGIIKSIRSMDTLDEYMKDGGWGLFFNREVYEYLMEGIELLGILDEGECLVDAVVDVFTKRIPEFEMEMSMGDLLKILRSNKVIIHELYLDILQLVYDYYYNYISWRSGMMPKGHGQRSKDQIREHVLSVFLGFLELFTLGNEITRELQKNHDFYGEY</sequence>
<reference evidence="1" key="1">
    <citation type="journal article" date="2020" name="Nature">
        <title>Giant virus diversity and host interactions through global metagenomics.</title>
        <authorList>
            <person name="Schulz F."/>
            <person name="Roux S."/>
            <person name="Paez-Espino D."/>
            <person name="Jungbluth S."/>
            <person name="Walsh D.A."/>
            <person name="Denef V.J."/>
            <person name="McMahon K.D."/>
            <person name="Konstantinidis K.T."/>
            <person name="Eloe-Fadrosh E.A."/>
            <person name="Kyrpides N.C."/>
            <person name="Woyke T."/>
        </authorList>
    </citation>
    <scope>NUCLEOTIDE SEQUENCE</scope>
    <source>
        <strain evidence="1">GVMAG-S-ERX555931-87</strain>
    </source>
</reference>
<accession>A0A6C0F5J2</accession>
<proteinExistence type="predicted"/>
<dbReference type="EMBL" id="MN738742">
    <property type="protein sequence ID" value="QHT36434.1"/>
    <property type="molecule type" value="Genomic_DNA"/>
</dbReference>
<organism evidence="1">
    <name type="scientific">viral metagenome</name>
    <dbReference type="NCBI Taxonomy" id="1070528"/>
    <lineage>
        <taxon>unclassified sequences</taxon>
        <taxon>metagenomes</taxon>
        <taxon>organismal metagenomes</taxon>
    </lineage>
</organism>
<name>A0A6C0F5J2_9ZZZZ</name>
<protein>
    <submittedName>
        <fullName evidence="1">Uncharacterized protein</fullName>
    </submittedName>
</protein>
<dbReference type="AlphaFoldDB" id="A0A6C0F5J2"/>